<dbReference type="Proteomes" id="UP001239213">
    <property type="component" value="Unassembled WGS sequence"/>
</dbReference>
<dbReference type="EMBL" id="MPDP01000292">
    <property type="protein sequence ID" value="KAK1454310.1"/>
    <property type="molecule type" value="Genomic_DNA"/>
</dbReference>
<feature type="non-terminal residue" evidence="1">
    <location>
        <position position="1"/>
    </location>
</feature>
<sequence length="72" mass="8161">EEEEKNPGWLAGLAWCSSYLRRPPPPPPFLSLTLPIYITSGVLEVSTSSRYPYGMRGKGGSSCEVMRDHRYW</sequence>
<evidence type="ECO:0000313" key="2">
    <source>
        <dbReference type="Proteomes" id="UP001239213"/>
    </source>
</evidence>
<protein>
    <submittedName>
        <fullName evidence="1">Uncharacterized protein</fullName>
    </submittedName>
</protein>
<evidence type="ECO:0000313" key="1">
    <source>
        <dbReference type="EMBL" id="KAK1454310.1"/>
    </source>
</evidence>
<accession>A0AAI9XMP7</accession>
<keyword evidence="2" id="KW-1185">Reference proteome</keyword>
<reference evidence="1" key="1">
    <citation type="submission" date="2016-11" db="EMBL/GenBank/DDBJ databases">
        <title>The genome sequence of Colletotrichum cuscutae.</title>
        <authorList>
            <person name="Baroncelli R."/>
        </authorList>
    </citation>
    <scope>NUCLEOTIDE SEQUENCE</scope>
    <source>
        <strain evidence="1">IMI 304802</strain>
    </source>
</reference>
<organism evidence="1 2">
    <name type="scientific">Colletotrichum cuscutae</name>
    <dbReference type="NCBI Taxonomy" id="1209917"/>
    <lineage>
        <taxon>Eukaryota</taxon>
        <taxon>Fungi</taxon>
        <taxon>Dikarya</taxon>
        <taxon>Ascomycota</taxon>
        <taxon>Pezizomycotina</taxon>
        <taxon>Sordariomycetes</taxon>
        <taxon>Hypocreomycetidae</taxon>
        <taxon>Glomerellales</taxon>
        <taxon>Glomerellaceae</taxon>
        <taxon>Colletotrichum</taxon>
        <taxon>Colletotrichum acutatum species complex</taxon>
    </lineage>
</organism>
<dbReference type="AlphaFoldDB" id="A0AAI9XMP7"/>
<gene>
    <name evidence="1" type="ORF">CCUS01_10604</name>
</gene>
<comment type="caution">
    <text evidence="1">The sequence shown here is derived from an EMBL/GenBank/DDBJ whole genome shotgun (WGS) entry which is preliminary data.</text>
</comment>
<name>A0AAI9XMP7_9PEZI</name>
<proteinExistence type="predicted"/>